<comment type="caution">
    <text evidence="2">The sequence shown here is derived from an EMBL/GenBank/DDBJ whole genome shotgun (WGS) entry which is preliminary data.</text>
</comment>
<dbReference type="InterPro" id="IPR029032">
    <property type="entry name" value="AhpD-like"/>
</dbReference>
<dbReference type="RefSeq" id="WP_283213562.1">
    <property type="nucleotide sequence ID" value="NZ_JASGBI010000001.1"/>
</dbReference>
<reference evidence="2 3" key="1">
    <citation type="submission" date="2023-05" db="EMBL/GenBank/DDBJ databases">
        <title>Lysobacter sp. strain LF1 Genome sequencing and assembly.</title>
        <authorList>
            <person name="Jung Y."/>
        </authorList>
    </citation>
    <scope>NUCLEOTIDE SEQUENCE [LARGE SCALE GENOMIC DNA]</scope>
    <source>
        <strain evidence="2 3">LF1</strain>
    </source>
</reference>
<sequence>MSSSYVSHTPRVDYIKHAKEAFQAQVKLSMAVHAGSLGSNLVELVFLRVSQINGCAYCLDMHTTALRKGGEDQRRLDTLAGWRDSPLFDGRERAALDWAEALTRLENGHVADDVFEALRPHFDDRGIAELTFAVGVINSWNRINVSLRTTLP</sequence>
<dbReference type="Proteomes" id="UP001321580">
    <property type="component" value="Unassembled WGS sequence"/>
</dbReference>
<evidence type="ECO:0000313" key="2">
    <source>
        <dbReference type="EMBL" id="MDI9240212.1"/>
    </source>
</evidence>
<keyword evidence="3" id="KW-1185">Reference proteome</keyword>
<accession>A0ABT6XJA0</accession>
<proteinExistence type="predicted"/>
<dbReference type="PANTHER" id="PTHR34846:SF10">
    <property type="entry name" value="CYTOPLASMIC PROTEIN"/>
    <property type="match status" value="1"/>
</dbReference>
<dbReference type="SUPFAM" id="SSF69118">
    <property type="entry name" value="AhpD-like"/>
    <property type="match status" value="1"/>
</dbReference>
<feature type="domain" description="Carboxymuconolactone decarboxylase-like" evidence="1">
    <location>
        <begin position="20"/>
        <end position="101"/>
    </location>
</feature>
<gene>
    <name evidence="2" type="ORF">QLQ15_14980</name>
</gene>
<name>A0ABT6XJA0_9GAMM</name>
<dbReference type="NCBIfam" id="TIGR00778">
    <property type="entry name" value="ahpD_dom"/>
    <property type="match status" value="1"/>
</dbReference>
<protein>
    <submittedName>
        <fullName evidence="2">Carboxymuconolactone decarboxylase family protein</fullName>
    </submittedName>
</protein>
<organism evidence="2 3">
    <name type="scientific">Lysobacter stagni</name>
    <dbReference type="NCBI Taxonomy" id="3045172"/>
    <lineage>
        <taxon>Bacteria</taxon>
        <taxon>Pseudomonadati</taxon>
        <taxon>Pseudomonadota</taxon>
        <taxon>Gammaproteobacteria</taxon>
        <taxon>Lysobacterales</taxon>
        <taxon>Lysobacteraceae</taxon>
        <taxon>Lysobacter</taxon>
    </lineage>
</organism>
<dbReference type="InterPro" id="IPR003779">
    <property type="entry name" value="CMD-like"/>
</dbReference>
<dbReference type="InterPro" id="IPR004675">
    <property type="entry name" value="AhpD_core"/>
</dbReference>
<dbReference type="Pfam" id="PF02627">
    <property type="entry name" value="CMD"/>
    <property type="match status" value="1"/>
</dbReference>
<dbReference type="PANTHER" id="PTHR34846">
    <property type="entry name" value="4-CARBOXYMUCONOLACTONE DECARBOXYLASE FAMILY PROTEIN (AFU_ORTHOLOGUE AFUA_6G11590)"/>
    <property type="match status" value="1"/>
</dbReference>
<dbReference type="Gene3D" id="1.20.1290.10">
    <property type="entry name" value="AhpD-like"/>
    <property type="match status" value="1"/>
</dbReference>
<evidence type="ECO:0000259" key="1">
    <source>
        <dbReference type="Pfam" id="PF02627"/>
    </source>
</evidence>
<evidence type="ECO:0000313" key="3">
    <source>
        <dbReference type="Proteomes" id="UP001321580"/>
    </source>
</evidence>
<dbReference type="EMBL" id="JASGBI010000001">
    <property type="protein sequence ID" value="MDI9240212.1"/>
    <property type="molecule type" value="Genomic_DNA"/>
</dbReference>